<accession>A0A4C1XQD0</accession>
<dbReference type="EMBL" id="BGZK01000922">
    <property type="protein sequence ID" value="GBP65192.1"/>
    <property type="molecule type" value="Genomic_DNA"/>
</dbReference>
<feature type="region of interest" description="Disordered" evidence="1">
    <location>
        <begin position="126"/>
        <end position="145"/>
    </location>
</feature>
<reference evidence="2 3" key="1">
    <citation type="journal article" date="2019" name="Commun. Biol.">
        <title>The bagworm genome reveals a unique fibroin gene that provides high tensile strength.</title>
        <authorList>
            <person name="Kono N."/>
            <person name="Nakamura H."/>
            <person name="Ohtoshi R."/>
            <person name="Tomita M."/>
            <person name="Numata K."/>
            <person name="Arakawa K."/>
        </authorList>
    </citation>
    <scope>NUCLEOTIDE SEQUENCE [LARGE SCALE GENOMIC DNA]</scope>
</reference>
<sequence length="201" mass="21570">MGVSSAFIYRCSRSSPTGVGEWAAAARRDRISESALRHAPPAPARAADAVNATDRPLMGSQCCSTPVCVRRFDPSLCDHHAPVRQEDEAGAVTLFRDRVAGLRINHRSRHAEIIRTVAFHFAFRARPRDGGGRRRPPTPDTGRALKQRCLITNPTFSTNSAIDRTLNPKSDSGAGCDPGSDLDPTPAPDLVFSPDGDLGSG</sequence>
<dbReference type="Proteomes" id="UP000299102">
    <property type="component" value="Unassembled WGS sequence"/>
</dbReference>
<dbReference type="AlphaFoldDB" id="A0A4C1XQD0"/>
<protein>
    <submittedName>
        <fullName evidence="2">Uncharacterized protein</fullName>
    </submittedName>
</protein>
<evidence type="ECO:0000313" key="3">
    <source>
        <dbReference type="Proteomes" id="UP000299102"/>
    </source>
</evidence>
<proteinExistence type="predicted"/>
<comment type="caution">
    <text evidence="2">The sequence shown here is derived from an EMBL/GenBank/DDBJ whole genome shotgun (WGS) entry which is preliminary data.</text>
</comment>
<evidence type="ECO:0000256" key="1">
    <source>
        <dbReference type="SAM" id="MobiDB-lite"/>
    </source>
</evidence>
<gene>
    <name evidence="2" type="ORF">EVAR_49999_1</name>
</gene>
<organism evidence="2 3">
    <name type="scientific">Eumeta variegata</name>
    <name type="common">Bagworm moth</name>
    <name type="synonym">Eumeta japonica</name>
    <dbReference type="NCBI Taxonomy" id="151549"/>
    <lineage>
        <taxon>Eukaryota</taxon>
        <taxon>Metazoa</taxon>
        <taxon>Ecdysozoa</taxon>
        <taxon>Arthropoda</taxon>
        <taxon>Hexapoda</taxon>
        <taxon>Insecta</taxon>
        <taxon>Pterygota</taxon>
        <taxon>Neoptera</taxon>
        <taxon>Endopterygota</taxon>
        <taxon>Lepidoptera</taxon>
        <taxon>Glossata</taxon>
        <taxon>Ditrysia</taxon>
        <taxon>Tineoidea</taxon>
        <taxon>Psychidae</taxon>
        <taxon>Oiketicinae</taxon>
        <taxon>Eumeta</taxon>
    </lineage>
</organism>
<keyword evidence="3" id="KW-1185">Reference proteome</keyword>
<feature type="compositionally biased region" description="Polar residues" evidence="1">
    <location>
        <begin position="160"/>
        <end position="170"/>
    </location>
</feature>
<evidence type="ECO:0000313" key="2">
    <source>
        <dbReference type="EMBL" id="GBP65192.1"/>
    </source>
</evidence>
<name>A0A4C1XQD0_EUMVA</name>
<feature type="region of interest" description="Disordered" evidence="1">
    <location>
        <begin position="160"/>
        <end position="201"/>
    </location>
</feature>